<comment type="caution">
    <text evidence="1">The sequence shown here is derived from an EMBL/GenBank/DDBJ whole genome shotgun (WGS) entry which is preliminary data.</text>
</comment>
<dbReference type="Proteomes" id="UP001151287">
    <property type="component" value="Unassembled WGS sequence"/>
</dbReference>
<sequence>MANKYMELLDMGARIVARFHSHCPQTARMYYKPPQTPADGSDNKFDSKEVDSSFFNPAGLARYNLFLFDGTEINGGVKRAVGFDTTQILLYSTL</sequence>
<protein>
    <submittedName>
        <fullName evidence="1">Uncharacterized protein</fullName>
    </submittedName>
</protein>
<gene>
    <name evidence="1" type="ORF">LUZ63_008014</name>
</gene>
<dbReference type="AlphaFoldDB" id="A0A9Q0CTM3"/>
<dbReference type="PANTHER" id="PTHR33983">
    <property type="entry name" value="OS07G0185900 PROTEIN"/>
    <property type="match status" value="1"/>
</dbReference>
<accession>A0A9Q0CTM3</accession>
<proteinExistence type="predicted"/>
<evidence type="ECO:0000313" key="2">
    <source>
        <dbReference type="Proteomes" id="UP001151287"/>
    </source>
</evidence>
<dbReference type="EMBL" id="JAMQYH010000002">
    <property type="protein sequence ID" value="KAJ1699502.1"/>
    <property type="molecule type" value="Genomic_DNA"/>
</dbReference>
<organism evidence="1 2">
    <name type="scientific">Rhynchospora breviuscula</name>
    <dbReference type="NCBI Taxonomy" id="2022672"/>
    <lineage>
        <taxon>Eukaryota</taxon>
        <taxon>Viridiplantae</taxon>
        <taxon>Streptophyta</taxon>
        <taxon>Embryophyta</taxon>
        <taxon>Tracheophyta</taxon>
        <taxon>Spermatophyta</taxon>
        <taxon>Magnoliopsida</taxon>
        <taxon>Liliopsida</taxon>
        <taxon>Poales</taxon>
        <taxon>Cyperaceae</taxon>
        <taxon>Cyperoideae</taxon>
        <taxon>Rhynchosporeae</taxon>
        <taxon>Rhynchospora</taxon>
    </lineage>
</organism>
<keyword evidence="2" id="KW-1185">Reference proteome</keyword>
<reference evidence="1" key="1">
    <citation type="journal article" date="2022" name="Cell">
        <title>Repeat-based holocentromeres influence genome architecture and karyotype evolution.</title>
        <authorList>
            <person name="Hofstatter P.G."/>
            <person name="Thangavel G."/>
            <person name="Lux T."/>
            <person name="Neumann P."/>
            <person name="Vondrak T."/>
            <person name="Novak P."/>
            <person name="Zhang M."/>
            <person name="Costa L."/>
            <person name="Castellani M."/>
            <person name="Scott A."/>
            <person name="Toegelov H."/>
            <person name="Fuchs J."/>
            <person name="Mata-Sucre Y."/>
            <person name="Dias Y."/>
            <person name="Vanzela A.L.L."/>
            <person name="Huettel B."/>
            <person name="Almeida C.C.S."/>
            <person name="Simkova H."/>
            <person name="Souza G."/>
            <person name="Pedrosa-Harand A."/>
            <person name="Macas J."/>
            <person name="Mayer K.F.X."/>
            <person name="Houben A."/>
            <person name="Marques A."/>
        </authorList>
    </citation>
    <scope>NUCLEOTIDE SEQUENCE</scope>
    <source>
        <strain evidence="1">RhyBre1mFocal</strain>
    </source>
</reference>
<name>A0A9Q0CTM3_9POAL</name>
<evidence type="ECO:0000313" key="1">
    <source>
        <dbReference type="EMBL" id="KAJ1699502.1"/>
    </source>
</evidence>
<dbReference type="PANTHER" id="PTHR33983:SF1">
    <property type="entry name" value="OS07G0185900 PROTEIN"/>
    <property type="match status" value="1"/>
</dbReference>
<dbReference type="OrthoDB" id="747111at2759"/>